<dbReference type="RefSeq" id="WP_108030242.1">
    <property type="nucleotide sequence ID" value="NZ_PYUE01000003.1"/>
</dbReference>
<dbReference type="Pfam" id="PF06763">
    <property type="entry name" value="Minor_tail_Z"/>
    <property type="match status" value="1"/>
</dbReference>
<accession>A0ABY2T4B3</accession>
<sequence length="182" mass="20432">MIELKMHQVEVLEALFATTPKEARILFARAINRSAESSRTKASQEVRAKYVIRSLDVKKPMKVKKATASQLSAHVHISGGVTPLMKFDITPTMPDVMPVRARVKKGSSRKLIPHAFVAKMENAHMNAFTRVGKSRLPIKGRYGPSIAQMTREPKVFSNITTHAQKTLDKRLDHEMNRLLYGG</sequence>
<dbReference type="InterPro" id="IPR010633">
    <property type="entry name" value="Phage_lambda_GpZ"/>
</dbReference>
<organism evidence="1 2">
    <name type="scientific">Lysinibacillus tabacifolii</name>
    <dbReference type="NCBI Taxonomy" id="1173107"/>
    <lineage>
        <taxon>Bacteria</taxon>
        <taxon>Bacillati</taxon>
        <taxon>Bacillota</taxon>
        <taxon>Bacilli</taxon>
        <taxon>Bacillales</taxon>
        <taxon>Bacillaceae</taxon>
        <taxon>Lysinibacillus</taxon>
    </lineage>
</organism>
<dbReference type="Proteomes" id="UP000308330">
    <property type="component" value="Unassembled WGS sequence"/>
</dbReference>
<protein>
    <recommendedName>
        <fullName evidence="3">Phage tail protein</fullName>
    </recommendedName>
</protein>
<gene>
    <name evidence="1" type="ORF">FC748_05425</name>
</gene>
<proteinExistence type="predicted"/>
<evidence type="ECO:0000313" key="1">
    <source>
        <dbReference type="EMBL" id="TKI50651.1"/>
    </source>
</evidence>
<comment type="caution">
    <text evidence="1">The sequence shown here is derived from an EMBL/GenBank/DDBJ whole genome shotgun (WGS) entry which is preliminary data.</text>
</comment>
<evidence type="ECO:0000313" key="2">
    <source>
        <dbReference type="Proteomes" id="UP000308330"/>
    </source>
</evidence>
<name>A0ABY2T4B3_9BACI</name>
<reference evidence="1 2" key="1">
    <citation type="submission" date="2019-04" db="EMBL/GenBank/DDBJ databases">
        <title>Lysinibacillus genome sequencing.</title>
        <authorList>
            <person name="Dunlap C."/>
        </authorList>
    </citation>
    <scope>NUCLEOTIDE SEQUENCE [LARGE SCALE GENOMIC DNA]</scope>
    <source>
        <strain evidence="1 2">KCTC 33042</strain>
    </source>
</reference>
<dbReference type="EMBL" id="SZPT01000001">
    <property type="protein sequence ID" value="TKI50651.1"/>
    <property type="molecule type" value="Genomic_DNA"/>
</dbReference>
<keyword evidence="2" id="KW-1185">Reference proteome</keyword>
<evidence type="ECO:0008006" key="3">
    <source>
        <dbReference type="Google" id="ProtNLM"/>
    </source>
</evidence>